<evidence type="ECO:0000259" key="2">
    <source>
        <dbReference type="Pfam" id="PF00561"/>
    </source>
</evidence>
<dbReference type="Proteomes" id="UP001330812">
    <property type="component" value="Chromosome"/>
</dbReference>
<dbReference type="EMBL" id="CP142149">
    <property type="protein sequence ID" value="WSE33025.1"/>
    <property type="molecule type" value="Genomic_DNA"/>
</dbReference>
<dbReference type="PRINTS" id="PR00111">
    <property type="entry name" value="ABHYDROLASE"/>
</dbReference>
<dbReference type="Gene3D" id="3.40.50.1820">
    <property type="entry name" value="alpha/beta hydrolase"/>
    <property type="match status" value="1"/>
</dbReference>
<dbReference type="InterPro" id="IPR000073">
    <property type="entry name" value="AB_hydrolase_1"/>
</dbReference>
<proteinExistence type="predicted"/>
<evidence type="ECO:0000313" key="3">
    <source>
        <dbReference type="EMBL" id="WSE33025.1"/>
    </source>
</evidence>
<dbReference type="Pfam" id="PF00561">
    <property type="entry name" value="Abhydrolase_1"/>
    <property type="match status" value="1"/>
</dbReference>
<keyword evidence="1 3" id="KW-0378">Hydrolase</keyword>
<evidence type="ECO:0000256" key="1">
    <source>
        <dbReference type="ARBA" id="ARBA00022801"/>
    </source>
</evidence>
<sequence length="295" mass="33000">MINARGLPESLQVPGVSHRFLDTGRLRTHVAETGAGSPVLLLHGWAKHWYTWRHVLPLLGDSHRLIAADLRGCGWTDAPKKGYRTADLVEDLRALLDALGLDRVALVGHDRGAALALQLALADPDRVSHVVALNELHPYPNLGRMVRHAWRYGWTPFVETPLLGRFVLKHVPAFTRAWLRLGVADRASMPDEAVAAYLDVLRRPEIARAGEQQMYQFAYKEFIPMLLRPETRRLRPPTLLLAGAADPFTPAAMLGDATPHAEDLRVEVVENAGHHLPEERPDLVADRIREHLKRA</sequence>
<feature type="domain" description="AB hydrolase-1" evidence="2">
    <location>
        <begin position="38"/>
        <end position="281"/>
    </location>
</feature>
<dbReference type="GO" id="GO:0016787">
    <property type="term" value="F:hydrolase activity"/>
    <property type="evidence" value="ECO:0007669"/>
    <property type="project" value="UniProtKB-KW"/>
</dbReference>
<dbReference type="RefSeq" id="WP_326835831.1">
    <property type="nucleotide sequence ID" value="NZ_CP142149.1"/>
</dbReference>
<dbReference type="PRINTS" id="PR00412">
    <property type="entry name" value="EPOXHYDRLASE"/>
</dbReference>
<protein>
    <submittedName>
        <fullName evidence="3">Alpha/beta hydrolase</fullName>
    </submittedName>
</protein>
<dbReference type="SUPFAM" id="SSF53474">
    <property type="entry name" value="alpha/beta-Hydrolases"/>
    <property type="match status" value="1"/>
</dbReference>
<dbReference type="PANTHER" id="PTHR43329">
    <property type="entry name" value="EPOXIDE HYDROLASE"/>
    <property type="match status" value="1"/>
</dbReference>
<gene>
    <name evidence="3" type="ORF">VSH64_13015</name>
</gene>
<reference evidence="3 4" key="1">
    <citation type="journal article" date="2015" name="Int. J. Syst. Evol. Microbiol.">
        <title>Amycolatopsis rhabdoformis sp. nov., an actinomycete isolated from a tropical forest soil.</title>
        <authorList>
            <person name="Souza W.R."/>
            <person name="Silva R.E."/>
            <person name="Goodfellow M."/>
            <person name="Busarakam K."/>
            <person name="Figueiro F.S."/>
            <person name="Ferreira D."/>
            <person name="Rodrigues-Filho E."/>
            <person name="Moraes L.A.B."/>
            <person name="Zucchi T.D."/>
        </authorList>
    </citation>
    <scope>NUCLEOTIDE SEQUENCE [LARGE SCALE GENOMIC DNA]</scope>
    <source>
        <strain evidence="3 4">NCIMB 14900</strain>
    </source>
</reference>
<evidence type="ECO:0000313" key="4">
    <source>
        <dbReference type="Proteomes" id="UP001330812"/>
    </source>
</evidence>
<name>A0ABZ1IHX9_9PSEU</name>
<dbReference type="InterPro" id="IPR000639">
    <property type="entry name" value="Epox_hydrolase-like"/>
</dbReference>
<dbReference type="InterPro" id="IPR029058">
    <property type="entry name" value="AB_hydrolase_fold"/>
</dbReference>
<keyword evidence="4" id="KW-1185">Reference proteome</keyword>
<accession>A0ABZ1IHX9</accession>
<organism evidence="3 4">
    <name type="scientific">Amycolatopsis rhabdoformis</name>
    <dbReference type="NCBI Taxonomy" id="1448059"/>
    <lineage>
        <taxon>Bacteria</taxon>
        <taxon>Bacillati</taxon>
        <taxon>Actinomycetota</taxon>
        <taxon>Actinomycetes</taxon>
        <taxon>Pseudonocardiales</taxon>
        <taxon>Pseudonocardiaceae</taxon>
        <taxon>Amycolatopsis</taxon>
    </lineage>
</organism>